<gene>
    <name evidence="1" type="ORF">KUCAC02_001918</name>
</gene>
<organism evidence="1 2">
    <name type="scientific">Chaenocephalus aceratus</name>
    <name type="common">Blackfin icefish</name>
    <name type="synonym">Chaenichthys aceratus</name>
    <dbReference type="NCBI Taxonomy" id="36190"/>
    <lineage>
        <taxon>Eukaryota</taxon>
        <taxon>Metazoa</taxon>
        <taxon>Chordata</taxon>
        <taxon>Craniata</taxon>
        <taxon>Vertebrata</taxon>
        <taxon>Euteleostomi</taxon>
        <taxon>Actinopterygii</taxon>
        <taxon>Neopterygii</taxon>
        <taxon>Teleostei</taxon>
        <taxon>Neoteleostei</taxon>
        <taxon>Acanthomorphata</taxon>
        <taxon>Eupercaria</taxon>
        <taxon>Perciformes</taxon>
        <taxon>Notothenioidei</taxon>
        <taxon>Channichthyidae</taxon>
        <taxon>Chaenocephalus</taxon>
    </lineage>
</organism>
<comment type="caution">
    <text evidence="1">The sequence shown here is derived from an EMBL/GenBank/DDBJ whole genome shotgun (WGS) entry which is preliminary data.</text>
</comment>
<keyword evidence="2" id="KW-1185">Reference proteome</keyword>
<dbReference type="EMBL" id="CM043787">
    <property type="protein sequence ID" value="KAI4830274.1"/>
    <property type="molecule type" value="Genomic_DNA"/>
</dbReference>
<dbReference type="Proteomes" id="UP001057452">
    <property type="component" value="Chromosome 3"/>
</dbReference>
<accession>A0ACB9XSR2</accession>
<evidence type="ECO:0000313" key="1">
    <source>
        <dbReference type="EMBL" id="KAI4830274.1"/>
    </source>
</evidence>
<reference evidence="1" key="1">
    <citation type="submission" date="2022-05" db="EMBL/GenBank/DDBJ databases">
        <title>Chromosome-level genome of Chaenocephalus aceratus.</title>
        <authorList>
            <person name="Park H."/>
        </authorList>
    </citation>
    <scope>NUCLEOTIDE SEQUENCE</scope>
    <source>
        <strain evidence="1">KU_202001</strain>
    </source>
</reference>
<name>A0ACB9XSR2_CHAAC</name>
<sequence>MKALQKELPRPEYIAAWVVLANQWPCRLSWILQCVEDAQQRADIELDNVPKADDSKTLWKVFQKSRAELYVMSAQIEDLLEQDGDPEMFEGFLTVDFKFTVKDVKTFEGFDRKPGSFNQEGAGSHQRDIQAEDSGLDEEPSPSANHNHHQHGYRRCYSDCTSWVVPSRLRQPYKNMAPTASHPQANPSGFHFHMPNQYSSNTNLVNGSM</sequence>
<proteinExistence type="predicted"/>
<evidence type="ECO:0000313" key="2">
    <source>
        <dbReference type="Proteomes" id="UP001057452"/>
    </source>
</evidence>
<protein>
    <submittedName>
        <fullName evidence="1">Uncharacterized protein</fullName>
    </submittedName>
</protein>